<feature type="domain" description="TonB-dependent receptor-like beta-barrel" evidence="14">
    <location>
        <begin position="187"/>
        <end position="611"/>
    </location>
</feature>
<reference evidence="16 17" key="1">
    <citation type="submission" date="2019-12" db="EMBL/GenBank/DDBJ databases">
        <title>Shewanella insulae sp. nov., isolated from a tidal flat.</title>
        <authorList>
            <person name="Yoon J.-H."/>
        </authorList>
    </citation>
    <scope>NUCLEOTIDE SEQUENCE [LARGE SCALE GENOMIC DNA]</scope>
    <source>
        <strain evidence="16 17">JBTF-M18</strain>
    </source>
</reference>
<evidence type="ECO:0000256" key="13">
    <source>
        <dbReference type="SAM" id="SignalP"/>
    </source>
</evidence>
<dbReference type="InterPro" id="IPR012910">
    <property type="entry name" value="Plug_dom"/>
</dbReference>
<dbReference type="AlphaFoldDB" id="A0A6L7HU23"/>
<dbReference type="InterPro" id="IPR010916">
    <property type="entry name" value="TonB_box_CS"/>
</dbReference>
<dbReference type="PROSITE" id="PS00430">
    <property type="entry name" value="TONB_DEPENDENT_REC_1"/>
    <property type="match status" value="1"/>
</dbReference>
<sequence length="639" mass="70695">MFNYSMLRITSVLLVLTAPSIALASNDNQSTIETIVVTASAGKGMRLLEAPASVSIVNIQEESKFQFNTDIGDLIADVPGVSISTQANGSRGVRIRGLSNDYTQVLLNGQRSYTREALWRGSDNALSQTPSVAIDNIEVIRGPMSTLYGADTMGGVVNVITRKHSGSPEGALSIEGQYNEGDAGGNGQIFGLYYSTPINDVFSYTVYSNYLDVAESFYLHDPGSTKRRKQVNYNFVNTFDLTLNNTNLIQLDVQLSNEDQSGTAMYRGRSFEQERKMQRYNVKYEHLGVYTDIEANLHYSDFNVKYDVTSSDIREENYDADIKAVMPIGQNNLSIGAESRKGQISNIGIVGGSASRTSSAAYIEADVEVSSDTKLTFGARYDHDSLFKGEFTYRGYLNHTLSDKWSIKAGFGTAFKAPTMAQISDSYTAPASGPQCPPKPQACYVYGNPDLKAETGTFSELGAYYNVANSNANITAFYNRIDDIMQQAYRPNSSDGYFAYVNIDKVTLRGLEFYVDHQFESVGFDMAYTYLDAKDGTTGERLVGTSEHEVSAKINWFTTNSTDMFARLHYRSEVRAELGQNELADAYTTLDLGIRYLHSDDIDIKLGVNNITNEDISSPKTYSEVIQGRTFYAGLNYQF</sequence>
<feature type="signal peptide" evidence="13">
    <location>
        <begin position="1"/>
        <end position="24"/>
    </location>
</feature>
<evidence type="ECO:0000256" key="1">
    <source>
        <dbReference type="ARBA" id="ARBA00004571"/>
    </source>
</evidence>
<evidence type="ECO:0000256" key="3">
    <source>
        <dbReference type="ARBA" id="ARBA00022452"/>
    </source>
</evidence>
<keyword evidence="9 10" id="KW-0998">Cell outer membrane</keyword>
<dbReference type="InterPro" id="IPR036942">
    <property type="entry name" value="Beta-barrel_TonB_sf"/>
</dbReference>
<evidence type="ECO:0000256" key="9">
    <source>
        <dbReference type="ARBA" id="ARBA00023237"/>
    </source>
</evidence>
<dbReference type="Proteomes" id="UP000474778">
    <property type="component" value="Unassembled WGS sequence"/>
</dbReference>
<organism evidence="16 17">
    <name type="scientific">Shewanella insulae</name>
    <dbReference type="NCBI Taxonomy" id="2681496"/>
    <lineage>
        <taxon>Bacteria</taxon>
        <taxon>Pseudomonadati</taxon>
        <taxon>Pseudomonadota</taxon>
        <taxon>Gammaproteobacteria</taxon>
        <taxon>Alteromonadales</taxon>
        <taxon>Shewanellaceae</taxon>
        <taxon>Shewanella</taxon>
    </lineage>
</organism>
<dbReference type="Gene3D" id="2.170.130.10">
    <property type="entry name" value="TonB-dependent receptor, plug domain"/>
    <property type="match status" value="1"/>
</dbReference>
<dbReference type="PANTHER" id="PTHR30069">
    <property type="entry name" value="TONB-DEPENDENT OUTER MEMBRANE RECEPTOR"/>
    <property type="match status" value="1"/>
</dbReference>
<evidence type="ECO:0000256" key="5">
    <source>
        <dbReference type="ARBA" id="ARBA00022729"/>
    </source>
</evidence>
<keyword evidence="16" id="KW-0675">Receptor</keyword>
<feature type="domain" description="TonB-dependent receptor plug" evidence="15">
    <location>
        <begin position="48"/>
        <end position="156"/>
    </location>
</feature>
<name>A0A6L7HU23_9GAMM</name>
<dbReference type="RefSeq" id="WP_160793701.1">
    <property type="nucleotide sequence ID" value="NZ_WRPA01000002.1"/>
</dbReference>
<evidence type="ECO:0000313" key="16">
    <source>
        <dbReference type="EMBL" id="MXR67705.1"/>
    </source>
</evidence>
<dbReference type="CDD" id="cd01347">
    <property type="entry name" value="ligand_gated_channel"/>
    <property type="match status" value="1"/>
</dbReference>
<accession>A0A6L7HU23</accession>
<dbReference type="Pfam" id="PF00593">
    <property type="entry name" value="TonB_dep_Rec_b-barrel"/>
    <property type="match status" value="1"/>
</dbReference>
<dbReference type="InterPro" id="IPR039426">
    <property type="entry name" value="TonB-dep_rcpt-like"/>
</dbReference>
<dbReference type="PROSITE" id="PS52016">
    <property type="entry name" value="TONB_DEPENDENT_REC_3"/>
    <property type="match status" value="1"/>
</dbReference>
<evidence type="ECO:0000256" key="10">
    <source>
        <dbReference type="PROSITE-ProRule" id="PRU01360"/>
    </source>
</evidence>
<evidence type="ECO:0000313" key="17">
    <source>
        <dbReference type="Proteomes" id="UP000474778"/>
    </source>
</evidence>
<evidence type="ECO:0000256" key="11">
    <source>
        <dbReference type="PROSITE-ProRule" id="PRU10143"/>
    </source>
</evidence>
<evidence type="ECO:0000256" key="7">
    <source>
        <dbReference type="ARBA" id="ARBA00023077"/>
    </source>
</evidence>
<dbReference type="SUPFAM" id="SSF56935">
    <property type="entry name" value="Porins"/>
    <property type="match status" value="1"/>
</dbReference>
<comment type="subcellular location">
    <subcellularLocation>
        <location evidence="1 10">Cell outer membrane</location>
        <topology evidence="1 10">Multi-pass membrane protein</topology>
    </subcellularLocation>
</comment>
<proteinExistence type="inferred from homology"/>
<evidence type="ECO:0000256" key="2">
    <source>
        <dbReference type="ARBA" id="ARBA00022448"/>
    </source>
</evidence>
<dbReference type="Gene3D" id="2.40.170.20">
    <property type="entry name" value="TonB-dependent receptor, beta-barrel domain"/>
    <property type="match status" value="1"/>
</dbReference>
<evidence type="ECO:0000256" key="4">
    <source>
        <dbReference type="ARBA" id="ARBA00022692"/>
    </source>
</evidence>
<dbReference type="InterPro" id="IPR000531">
    <property type="entry name" value="Beta-barrel_TonB"/>
</dbReference>
<evidence type="ECO:0000259" key="15">
    <source>
        <dbReference type="Pfam" id="PF07715"/>
    </source>
</evidence>
<evidence type="ECO:0000259" key="14">
    <source>
        <dbReference type="Pfam" id="PF00593"/>
    </source>
</evidence>
<dbReference type="InterPro" id="IPR037066">
    <property type="entry name" value="Plug_dom_sf"/>
</dbReference>
<comment type="similarity">
    <text evidence="10 12">Belongs to the TonB-dependent receptor family.</text>
</comment>
<gene>
    <name evidence="16" type="ORF">GNT65_03320</name>
</gene>
<comment type="caution">
    <text evidence="16">The sequence shown here is derived from an EMBL/GenBank/DDBJ whole genome shotgun (WGS) entry which is preliminary data.</text>
</comment>
<keyword evidence="6" id="KW-0406">Ion transport</keyword>
<dbReference type="PANTHER" id="PTHR30069:SF53">
    <property type="entry name" value="COLICIN I RECEPTOR-RELATED"/>
    <property type="match status" value="1"/>
</dbReference>
<dbReference type="GO" id="GO:0015344">
    <property type="term" value="F:siderophore uptake transmembrane transporter activity"/>
    <property type="evidence" value="ECO:0007669"/>
    <property type="project" value="TreeGrafter"/>
</dbReference>
<feature type="chain" id="PRO_5026776354" evidence="13">
    <location>
        <begin position="25"/>
        <end position="639"/>
    </location>
</feature>
<evidence type="ECO:0000256" key="6">
    <source>
        <dbReference type="ARBA" id="ARBA00023065"/>
    </source>
</evidence>
<dbReference type="GO" id="GO:0044718">
    <property type="term" value="P:siderophore transmembrane transport"/>
    <property type="evidence" value="ECO:0007669"/>
    <property type="project" value="TreeGrafter"/>
</dbReference>
<keyword evidence="17" id="KW-1185">Reference proteome</keyword>
<dbReference type="Pfam" id="PF07715">
    <property type="entry name" value="Plug"/>
    <property type="match status" value="1"/>
</dbReference>
<dbReference type="GO" id="GO:0009279">
    <property type="term" value="C:cell outer membrane"/>
    <property type="evidence" value="ECO:0007669"/>
    <property type="project" value="UniProtKB-SubCell"/>
</dbReference>
<evidence type="ECO:0000256" key="8">
    <source>
        <dbReference type="ARBA" id="ARBA00023136"/>
    </source>
</evidence>
<keyword evidence="8 10" id="KW-0472">Membrane</keyword>
<keyword evidence="7 11" id="KW-0798">TonB box</keyword>
<keyword evidence="4 10" id="KW-0812">Transmembrane</keyword>
<keyword evidence="2 10" id="KW-0813">Transport</keyword>
<dbReference type="EMBL" id="WRPA01000002">
    <property type="protein sequence ID" value="MXR67705.1"/>
    <property type="molecule type" value="Genomic_DNA"/>
</dbReference>
<protein>
    <submittedName>
        <fullName evidence="16">TonB-dependent receptor</fullName>
    </submittedName>
</protein>
<keyword evidence="5 13" id="KW-0732">Signal</keyword>
<keyword evidence="3 10" id="KW-1134">Transmembrane beta strand</keyword>
<evidence type="ECO:0000256" key="12">
    <source>
        <dbReference type="RuleBase" id="RU003357"/>
    </source>
</evidence>
<feature type="short sequence motif" description="TonB box" evidence="11">
    <location>
        <begin position="34"/>
        <end position="40"/>
    </location>
</feature>